<protein>
    <submittedName>
        <fullName evidence="1">Uncharacterized protein</fullName>
    </submittedName>
</protein>
<proteinExistence type="predicted"/>
<evidence type="ECO:0000313" key="1">
    <source>
        <dbReference type="EMBL" id="CUG89984.1"/>
    </source>
</evidence>
<sequence length="1057" mass="115673">MSCSPAEAIQRAPPLCFSMDQSGKSRVIVEASNPPHFVVTYGSSWVCDQLCDVAFENEVGRVCACDNVIAVSLCEKYSLWISLPATEGSVLSLALARCGSDCIVVAGTVFGLDVFFLDAGMTIVNRLRFDSGPVHYTKILWNDTVVAIDEDNQIFSWKLSDRNAVPSYNTSMRTVIKGLASKWFLWSPKEKFRHACDDLARRHLIVLSSTTVTVWSPEAGVKGNLQVSTDVVGVLPSHAHEPFLAVLVYENGKRKRVHSTPLTHGAISMSLGEDVPFPVSAPPSFRVKFSASLFHSTLMCSESGTLFLENARFPFSPGSSGPCDIVSIVRLPEPPISVSVVRIESSVWHGAFILHGRRGVLATLHLRTVPHVLGSLLSSTPKPNEEVAALIQAVGVDFISDCLLSAHSLASDPACSQSLNMTKISGAIENILAPAFSGNKILFAPLVSSVRRKYTELSHSVTHQLRHHFFDFQAVIAEIEQAQLNTVSIFSSGGWLDTTSPQHGIEGLWSDLGVELTHTQVVSASQAAAAQALFLGELSQMLSFVKAFCVVMEVGRKSCSRVEAPSNLHQLLWCKRERYSVLLEVGTSLIVSITDPSELSAIDTDGIPDELRILATIRKECAKREVSLILTRTLQAHTKTLHNAGLMHLVCSMLKTLGLPALLQGVALWGPHDPTGSASRTLLDILEEIEDVNVFSSVAHFALSNPSQLTVEWVEKHSFSDSRRDVLVHIFGSCVGKLPHRSLSLRGQVWHALTMVNGSPREKRECRLALLDFAQSKYPIALEDRATAIAIAHSIEGSFSLGTQTSDLLHVCKLQQVLLAGAGSVELDSMLFEQLETQLLTEDSLFRIATQISVRCAPEVQLSLILRHDDIAGYSEAIFSALESEVLWCVRDGSSLVESLVVVANKNLARFPHEIFPMARFLALMFVQHGVLDRQGMLDFCGALESVALLEPLQLFMAVGDVLLTTIGEWESSDVLASLVSFLCVCKFSADERMRCLEIVSSHVALICTESRDDEYEQVEGRHRSFIDALKRLVCHHPSTHLVASQITSALRNTALF</sequence>
<keyword evidence="2" id="KW-1185">Reference proteome</keyword>
<dbReference type="AlphaFoldDB" id="A0A0S4JII4"/>
<dbReference type="Proteomes" id="UP000051952">
    <property type="component" value="Unassembled WGS sequence"/>
</dbReference>
<name>A0A0S4JII4_BODSA</name>
<evidence type="ECO:0000313" key="2">
    <source>
        <dbReference type="Proteomes" id="UP000051952"/>
    </source>
</evidence>
<reference evidence="2" key="1">
    <citation type="submission" date="2015-09" db="EMBL/GenBank/DDBJ databases">
        <authorList>
            <consortium name="Pathogen Informatics"/>
        </authorList>
    </citation>
    <scope>NUCLEOTIDE SEQUENCE [LARGE SCALE GENOMIC DNA]</scope>
    <source>
        <strain evidence="2">Lake Konstanz</strain>
    </source>
</reference>
<organism evidence="1 2">
    <name type="scientific">Bodo saltans</name>
    <name type="common">Flagellated protozoan</name>
    <dbReference type="NCBI Taxonomy" id="75058"/>
    <lineage>
        <taxon>Eukaryota</taxon>
        <taxon>Discoba</taxon>
        <taxon>Euglenozoa</taxon>
        <taxon>Kinetoplastea</taxon>
        <taxon>Metakinetoplastina</taxon>
        <taxon>Eubodonida</taxon>
        <taxon>Bodonidae</taxon>
        <taxon>Bodo</taxon>
    </lineage>
</organism>
<accession>A0A0S4JII4</accession>
<dbReference type="EMBL" id="CYKH01001783">
    <property type="protein sequence ID" value="CUG89984.1"/>
    <property type="molecule type" value="Genomic_DNA"/>
</dbReference>
<gene>
    <name evidence="1" type="ORF">BSAL_24420</name>
</gene>
<dbReference type="VEuPathDB" id="TriTrypDB:BSAL_24420"/>